<evidence type="ECO:0000256" key="1">
    <source>
        <dbReference type="SAM" id="SignalP"/>
    </source>
</evidence>
<dbReference type="Proteomes" id="UP001285354">
    <property type="component" value="Unassembled WGS sequence"/>
</dbReference>
<feature type="signal peptide" evidence="1">
    <location>
        <begin position="1"/>
        <end position="20"/>
    </location>
</feature>
<evidence type="ECO:0000313" key="3">
    <source>
        <dbReference type="EMBL" id="KAK2625509.1"/>
    </source>
</evidence>
<dbReference type="Pfam" id="PF22974">
    <property type="entry name" value="DUF7029"/>
    <property type="match status" value="1"/>
</dbReference>
<dbReference type="AlphaFoldDB" id="A0AAD9SYX8"/>
<comment type="caution">
    <text evidence="3">The sequence shown here is derived from an EMBL/GenBank/DDBJ whole genome shotgun (WGS) entry which is preliminary data.</text>
</comment>
<organism evidence="3 4">
    <name type="scientific">Diplocarpon rosae</name>
    <dbReference type="NCBI Taxonomy" id="946125"/>
    <lineage>
        <taxon>Eukaryota</taxon>
        <taxon>Fungi</taxon>
        <taxon>Dikarya</taxon>
        <taxon>Ascomycota</taxon>
        <taxon>Pezizomycotina</taxon>
        <taxon>Leotiomycetes</taxon>
        <taxon>Helotiales</taxon>
        <taxon>Drepanopezizaceae</taxon>
        <taxon>Diplocarpon</taxon>
    </lineage>
</organism>
<sequence>MPLIRTAAVLIAGLIHLSSSTPIETYGALASMGKRGPNTTTLSNAVVLAPVSRSDFAVSALAALERLPKRDAEEMSSLTPQTDIVLYYQSSGTSLGAEVKVRMQFPSVLLEEISSVSSVTCTVSSVSVRFSSPGPYHESRARWPSSSFLLFTNHRGACDGPHERGLYLVQGITFDHARLLITATTNSTSLREATADLDIAFVTPPRAVSKRDLSRSFSAEFPGRARLANGTILLGDTRDKLAVTASDTTASGSFSIRGRVSYSFWKVKFTTFYFELDVSAAAATSLDLNLSVTYDAPVLSYAPLELSITAFEIAGIFSIGPGLAFELGVEVIAEGDVGLTTDLAATLRNGFAHLDLLHNTSTYTSGWSLEFSHQVNTTTATQLQVDPYVSLKALIRAELLGAYTSLEASITAKPENLIDIDAPANRSTRTNTTHPHDTSSWYASSFVFHVTAHVAGLFSTKLYELPLPEIPTLVSDFWSMEYFGG</sequence>
<feature type="domain" description="DUF7029" evidence="2">
    <location>
        <begin position="101"/>
        <end position="196"/>
    </location>
</feature>
<keyword evidence="4" id="KW-1185">Reference proteome</keyword>
<proteinExistence type="predicted"/>
<accession>A0AAD9SYX8</accession>
<dbReference type="EMBL" id="JAUBYV010000007">
    <property type="protein sequence ID" value="KAK2625509.1"/>
    <property type="molecule type" value="Genomic_DNA"/>
</dbReference>
<gene>
    <name evidence="3" type="ORF">QTJ16_004821</name>
</gene>
<protein>
    <recommendedName>
        <fullName evidence="2">DUF7029 domain-containing protein</fullName>
    </recommendedName>
</protein>
<evidence type="ECO:0000313" key="4">
    <source>
        <dbReference type="Proteomes" id="UP001285354"/>
    </source>
</evidence>
<name>A0AAD9SYX8_9HELO</name>
<dbReference type="InterPro" id="IPR054293">
    <property type="entry name" value="DUF7029"/>
</dbReference>
<keyword evidence="1" id="KW-0732">Signal</keyword>
<feature type="chain" id="PRO_5042005288" description="DUF7029 domain-containing protein" evidence="1">
    <location>
        <begin position="21"/>
        <end position="485"/>
    </location>
</feature>
<reference evidence="3" key="1">
    <citation type="submission" date="2023-06" db="EMBL/GenBank/DDBJ databases">
        <title>Draft genome of Marssonina rosae.</title>
        <authorList>
            <person name="Cheng Q."/>
        </authorList>
    </citation>
    <scope>NUCLEOTIDE SEQUENCE</scope>
    <source>
        <strain evidence="3">R4</strain>
    </source>
</reference>
<evidence type="ECO:0000259" key="2">
    <source>
        <dbReference type="Pfam" id="PF22974"/>
    </source>
</evidence>